<dbReference type="OMA" id="HPDDQIA"/>
<gene>
    <name evidence="4" type="ORF">MAC_06474</name>
</gene>
<dbReference type="InterPro" id="IPR018593">
    <property type="entry name" value="tRNA-endonuc_su_Sen15"/>
</dbReference>
<dbReference type="Gene3D" id="3.40.1350.10">
    <property type="match status" value="1"/>
</dbReference>
<dbReference type="InterPro" id="IPR042777">
    <property type="entry name" value="Sen15_fungi"/>
</dbReference>
<dbReference type="GO" id="GO:0000214">
    <property type="term" value="C:tRNA-intron endonuclease complex"/>
    <property type="evidence" value="ECO:0007669"/>
    <property type="project" value="InterPro"/>
</dbReference>
<comment type="similarity">
    <text evidence="1">Belongs to the SEN15 family.</text>
</comment>
<dbReference type="Pfam" id="PF09631">
    <property type="entry name" value="Sen15"/>
    <property type="match status" value="1"/>
</dbReference>
<keyword evidence="5" id="KW-1185">Reference proteome</keyword>
<evidence type="ECO:0000259" key="3">
    <source>
        <dbReference type="Pfam" id="PF09631"/>
    </source>
</evidence>
<dbReference type="SUPFAM" id="SSF53032">
    <property type="entry name" value="tRNA-intron endonuclease catalytic domain-like"/>
    <property type="match status" value="1"/>
</dbReference>
<reference evidence="4 5" key="1">
    <citation type="journal article" date="2011" name="PLoS Genet.">
        <title>Genome sequencing and comparative transcriptomics of the model entomopathogenic fungi Metarhizium anisopliae and M. acridum.</title>
        <authorList>
            <person name="Gao Q."/>
            <person name="Jin K."/>
            <person name="Ying S.H."/>
            <person name="Zhang Y."/>
            <person name="Xiao G."/>
            <person name="Shang Y."/>
            <person name="Duan Z."/>
            <person name="Hu X."/>
            <person name="Xie X.Q."/>
            <person name="Zhou G."/>
            <person name="Peng G."/>
            <person name="Luo Z."/>
            <person name="Huang W."/>
            <person name="Wang B."/>
            <person name="Fang W."/>
            <person name="Wang S."/>
            <person name="Zhong Y."/>
            <person name="Ma L.J."/>
            <person name="St Leger R.J."/>
            <person name="Zhao G.P."/>
            <person name="Pei Y."/>
            <person name="Feng M.G."/>
            <person name="Xia Y."/>
            <person name="Wang C."/>
        </authorList>
    </citation>
    <scope>NUCLEOTIDE SEQUENCE [LARGE SCALE GENOMIC DNA]</scope>
    <source>
        <strain evidence="4 5">CQMa 102</strain>
    </source>
</reference>
<dbReference type="eggNOG" id="ENOG502SC4F">
    <property type="taxonomic scope" value="Eukaryota"/>
</dbReference>
<name>E9E9C6_METAQ</name>
<dbReference type="HOGENOM" id="CLU_083361_2_0_1"/>
<dbReference type="Proteomes" id="UP000002499">
    <property type="component" value="Unassembled WGS sequence"/>
</dbReference>
<dbReference type="STRING" id="655827.E9E9C6"/>
<dbReference type="GO" id="GO:0000213">
    <property type="term" value="F:tRNA-intron lyase activity"/>
    <property type="evidence" value="ECO:0007669"/>
    <property type="project" value="TreeGrafter"/>
</dbReference>
<dbReference type="InParanoid" id="E9E9C6"/>
<sequence>MMAEPNVHPSAAVTDVCDTVLHNLADQHDWTCLELRDGPEQPRSLIKGLPPKRLYLHPDDQIAALAHEEATGEKLFQNPEYELVLPVHITETWSLSRFAAVFNSVPSNGARPKRILLATLHNDSTVVYYLMHEGMVKPRQN</sequence>
<evidence type="ECO:0000313" key="4">
    <source>
        <dbReference type="EMBL" id="EFY87497.1"/>
    </source>
</evidence>
<dbReference type="PANTHER" id="PTHR28518">
    <property type="entry name" value="TRNA-SPLICING ENDONUCLEASE SUBUNIT SEN15"/>
    <property type="match status" value="1"/>
</dbReference>
<dbReference type="EMBL" id="GL698526">
    <property type="protein sequence ID" value="EFY87497.1"/>
    <property type="molecule type" value="Genomic_DNA"/>
</dbReference>
<dbReference type="GO" id="GO:0003676">
    <property type="term" value="F:nucleic acid binding"/>
    <property type="evidence" value="ECO:0007669"/>
    <property type="project" value="InterPro"/>
</dbReference>
<dbReference type="GO" id="GO:0000379">
    <property type="term" value="P:tRNA-type intron splice site recognition and cleavage"/>
    <property type="evidence" value="ECO:0007669"/>
    <property type="project" value="InterPro"/>
</dbReference>
<dbReference type="InterPro" id="IPR011856">
    <property type="entry name" value="tRNA_endonuc-like_dom_sf"/>
</dbReference>
<proteinExistence type="inferred from homology"/>
<protein>
    <recommendedName>
        <fullName evidence="3">tRNA-splicing endonuclease subunit Sen15 domain-containing protein</fullName>
    </recommendedName>
</protein>
<accession>E9E9C6</accession>
<dbReference type="OrthoDB" id="10002170at2759"/>
<feature type="domain" description="tRNA-splicing endonuclease subunit Sen15" evidence="3">
    <location>
        <begin position="20"/>
        <end position="141"/>
    </location>
</feature>
<dbReference type="InterPro" id="IPR036167">
    <property type="entry name" value="tRNA_intron_Endo_cat-like_sf"/>
</dbReference>
<evidence type="ECO:0000256" key="1">
    <source>
        <dbReference type="ARBA" id="ARBA00006091"/>
    </source>
</evidence>
<organism evidence="5">
    <name type="scientific">Metarhizium acridum (strain CQMa 102)</name>
    <dbReference type="NCBI Taxonomy" id="655827"/>
    <lineage>
        <taxon>Eukaryota</taxon>
        <taxon>Fungi</taxon>
        <taxon>Dikarya</taxon>
        <taxon>Ascomycota</taxon>
        <taxon>Pezizomycotina</taxon>
        <taxon>Sordariomycetes</taxon>
        <taxon>Hypocreomycetidae</taxon>
        <taxon>Hypocreales</taxon>
        <taxon>Clavicipitaceae</taxon>
        <taxon>Metarhizium</taxon>
    </lineage>
</organism>
<evidence type="ECO:0000313" key="5">
    <source>
        <dbReference type="Proteomes" id="UP000002499"/>
    </source>
</evidence>
<evidence type="ECO:0000256" key="2">
    <source>
        <dbReference type="ARBA" id="ARBA00022694"/>
    </source>
</evidence>
<dbReference type="FunCoup" id="E9E9C6">
    <property type="interactions" value="78"/>
</dbReference>
<dbReference type="PANTHER" id="PTHR28518:SF1">
    <property type="entry name" value="TRNA-SPLICING ENDONUCLEASE SUBUNIT SEN15"/>
    <property type="match status" value="1"/>
</dbReference>
<dbReference type="AlphaFoldDB" id="E9E9C6"/>
<keyword evidence="2" id="KW-0819">tRNA processing</keyword>